<protein>
    <submittedName>
        <fullName evidence="1">Mitochondrial carrier</fullName>
    </submittedName>
</protein>
<evidence type="ECO:0000313" key="2">
    <source>
        <dbReference type="Proteomes" id="UP001207468"/>
    </source>
</evidence>
<dbReference type="Proteomes" id="UP001207468">
    <property type="component" value="Unassembled WGS sequence"/>
</dbReference>
<proteinExistence type="predicted"/>
<sequence length="316" mass="32699">MQSGDPSEQATPGKITIKAPVSASSAAAENVKAFVAGGFGGVCAVSVGHPFDLTKTRLQTAPPGTYTGGLDVVRKTLARDGPTGLYRGVVPPLLGVTPIFALSFWAYDASKRLIRVLTPNRAESALTTGELATAGFLSAIPTTLVTAPVERAKVLLQVQGQAGSGTQYKGVADVIRHLYREGGIRSIYRGTFATLVRDGPGSAAYFAAYEVTKKALTPVNASSSDLNISQVILAGGTAGVAMWAIAIPPDVLKSRLQSAPTGTYSGIVDCARKTIATDGVKALWKGFGPAMARAFPANAATFLGVEASRKLLDGLF</sequence>
<evidence type="ECO:0000313" key="1">
    <source>
        <dbReference type="EMBL" id="KAI9513048.1"/>
    </source>
</evidence>
<accession>A0ACC0UN12</accession>
<organism evidence="1 2">
    <name type="scientific">Russula earlei</name>
    <dbReference type="NCBI Taxonomy" id="71964"/>
    <lineage>
        <taxon>Eukaryota</taxon>
        <taxon>Fungi</taxon>
        <taxon>Dikarya</taxon>
        <taxon>Basidiomycota</taxon>
        <taxon>Agaricomycotina</taxon>
        <taxon>Agaricomycetes</taxon>
        <taxon>Russulales</taxon>
        <taxon>Russulaceae</taxon>
        <taxon>Russula</taxon>
    </lineage>
</organism>
<gene>
    <name evidence="1" type="ORF">F5148DRAFT_972402</name>
</gene>
<keyword evidence="2" id="KW-1185">Reference proteome</keyword>
<dbReference type="EMBL" id="JAGFNK010000003">
    <property type="protein sequence ID" value="KAI9513048.1"/>
    <property type="molecule type" value="Genomic_DNA"/>
</dbReference>
<name>A0ACC0UN12_9AGAM</name>
<comment type="caution">
    <text evidence="1">The sequence shown here is derived from an EMBL/GenBank/DDBJ whole genome shotgun (WGS) entry which is preliminary data.</text>
</comment>
<reference evidence="1" key="1">
    <citation type="submission" date="2021-03" db="EMBL/GenBank/DDBJ databases">
        <title>Evolutionary priming and transition to the ectomycorrhizal habit in an iconic lineage of mushroom-forming fungi: is preadaptation a requirement?</title>
        <authorList>
            <consortium name="DOE Joint Genome Institute"/>
            <person name="Looney B.P."/>
            <person name="Miyauchi S."/>
            <person name="Morin E."/>
            <person name="Drula E."/>
            <person name="Courty P.E."/>
            <person name="Chicoki N."/>
            <person name="Fauchery L."/>
            <person name="Kohler A."/>
            <person name="Kuo A."/>
            <person name="LaButti K."/>
            <person name="Pangilinan J."/>
            <person name="Lipzen A."/>
            <person name="Riley R."/>
            <person name="Andreopoulos W."/>
            <person name="He G."/>
            <person name="Johnson J."/>
            <person name="Barry K.W."/>
            <person name="Grigoriev I.V."/>
            <person name="Nagy L."/>
            <person name="Hibbett D."/>
            <person name="Henrissat B."/>
            <person name="Matheny P.B."/>
            <person name="Labbe J."/>
            <person name="Martin A.F."/>
        </authorList>
    </citation>
    <scope>NUCLEOTIDE SEQUENCE</scope>
    <source>
        <strain evidence="1">BPL698</strain>
    </source>
</reference>